<reference evidence="3" key="1">
    <citation type="submission" date="2016-03" db="EMBL/GenBank/DDBJ databases">
        <authorList>
            <person name="Devillers Hugo."/>
        </authorList>
    </citation>
    <scope>NUCLEOTIDE SEQUENCE [LARGE SCALE GENOMIC DNA]</scope>
</reference>
<keyword evidence="1" id="KW-0812">Transmembrane</keyword>
<keyword evidence="1" id="KW-1133">Transmembrane helix</keyword>
<keyword evidence="1" id="KW-0472">Membrane</keyword>
<accession>A0A1G4KFQ2</accession>
<dbReference type="GO" id="GO:0005739">
    <property type="term" value="C:mitochondrion"/>
    <property type="evidence" value="ECO:0007669"/>
    <property type="project" value="TreeGrafter"/>
</dbReference>
<protein>
    <submittedName>
        <fullName evidence="2">LAME_0H08966g1_1</fullName>
    </submittedName>
</protein>
<dbReference type="Proteomes" id="UP000191144">
    <property type="component" value="Chromosome H"/>
</dbReference>
<dbReference type="Pfam" id="PF10306">
    <property type="entry name" value="FLILHELTA"/>
    <property type="match status" value="1"/>
</dbReference>
<feature type="transmembrane region" description="Helical" evidence="1">
    <location>
        <begin position="178"/>
        <end position="198"/>
    </location>
</feature>
<dbReference type="PANTHER" id="PTHR28002">
    <property type="entry name" value="MIOREX COMPLEX COMPONENT 11"/>
    <property type="match status" value="1"/>
</dbReference>
<dbReference type="PANTHER" id="PTHR28002:SF1">
    <property type="entry name" value="MIOREX COMPLEX COMPONENT 11"/>
    <property type="match status" value="1"/>
</dbReference>
<dbReference type="OrthoDB" id="5580261at2759"/>
<organism evidence="2 3">
    <name type="scientific">Lachancea meyersii CBS 8951</name>
    <dbReference type="NCBI Taxonomy" id="1266667"/>
    <lineage>
        <taxon>Eukaryota</taxon>
        <taxon>Fungi</taxon>
        <taxon>Dikarya</taxon>
        <taxon>Ascomycota</taxon>
        <taxon>Saccharomycotina</taxon>
        <taxon>Saccharomycetes</taxon>
        <taxon>Saccharomycetales</taxon>
        <taxon>Saccharomycetaceae</taxon>
        <taxon>Lachancea</taxon>
    </lineage>
</organism>
<name>A0A1G4KFQ2_9SACH</name>
<keyword evidence="3" id="KW-1185">Reference proteome</keyword>
<evidence type="ECO:0000256" key="1">
    <source>
        <dbReference type="SAM" id="Phobius"/>
    </source>
</evidence>
<dbReference type="EMBL" id="LT598480">
    <property type="protein sequence ID" value="SCV03256.1"/>
    <property type="molecule type" value="Genomic_DNA"/>
</dbReference>
<proteinExistence type="predicted"/>
<dbReference type="AlphaFoldDB" id="A0A1G4KFQ2"/>
<feature type="transmembrane region" description="Helical" evidence="1">
    <location>
        <begin position="97"/>
        <end position="119"/>
    </location>
</feature>
<sequence>MSLSRWQLGIQQSYKRCFPTSFSAGLLVHPNITRIAQLRCNSTQNQSKNQEPVGPPQNLDRLHKFIAKSRFLTKLNEKPKFRAYFDKLAHTSPVSTITSFLILHEITAIVPLFGLWWALYKLNLDEQYNLPVYFKELLNQCGDSIEKLVDNYDQGFDRNRLILSGAVSYAIVKVLYPIRVLVSLWAAPFFLKWVLAPFRKLGQLFKRQKPANPTDLNDK</sequence>
<gene>
    <name evidence="2" type="ORF">LAME_0H08966G</name>
</gene>
<evidence type="ECO:0000313" key="2">
    <source>
        <dbReference type="EMBL" id="SCV03256.1"/>
    </source>
</evidence>
<dbReference type="InterPro" id="IPR018811">
    <property type="entry name" value="MRX11"/>
</dbReference>
<evidence type="ECO:0000313" key="3">
    <source>
        <dbReference type="Proteomes" id="UP000191144"/>
    </source>
</evidence>